<comment type="caution">
    <text evidence="2">The sequence shown here is derived from an EMBL/GenBank/DDBJ whole genome shotgun (WGS) entry which is preliminary data.</text>
</comment>
<feature type="chain" id="PRO_5020179275" evidence="1">
    <location>
        <begin position="21"/>
        <end position="52"/>
    </location>
</feature>
<organism evidence="2 3">
    <name type="scientific">Candolleomyces aberdarensis</name>
    <dbReference type="NCBI Taxonomy" id="2316362"/>
    <lineage>
        <taxon>Eukaryota</taxon>
        <taxon>Fungi</taxon>
        <taxon>Dikarya</taxon>
        <taxon>Basidiomycota</taxon>
        <taxon>Agaricomycotina</taxon>
        <taxon>Agaricomycetes</taxon>
        <taxon>Agaricomycetidae</taxon>
        <taxon>Agaricales</taxon>
        <taxon>Agaricineae</taxon>
        <taxon>Psathyrellaceae</taxon>
        <taxon>Candolleomyces</taxon>
    </lineage>
</organism>
<proteinExistence type="predicted"/>
<evidence type="ECO:0000256" key="1">
    <source>
        <dbReference type="SAM" id="SignalP"/>
    </source>
</evidence>
<sequence>MHFAIFAVSLAACMTALVSAVPVSVLASAPVQAIDTPVARSPIACRLLRMCI</sequence>
<protein>
    <submittedName>
        <fullName evidence="2">Uncharacterized protein</fullName>
    </submittedName>
</protein>
<evidence type="ECO:0000313" key="3">
    <source>
        <dbReference type="Proteomes" id="UP000290288"/>
    </source>
</evidence>
<gene>
    <name evidence="2" type="ORF">EST38_g1773</name>
</gene>
<keyword evidence="1" id="KW-0732">Signal</keyword>
<feature type="signal peptide" evidence="1">
    <location>
        <begin position="1"/>
        <end position="20"/>
    </location>
</feature>
<name>A0A4Q2DV76_9AGAR</name>
<keyword evidence="3" id="KW-1185">Reference proteome</keyword>
<dbReference type="Proteomes" id="UP000290288">
    <property type="component" value="Unassembled WGS sequence"/>
</dbReference>
<dbReference type="AlphaFoldDB" id="A0A4Q2DV76"/>
<accession>A0A4Q2DV76</accession>
<reference evidence="2 3" key="1">
    <citation type="submission" date="2019-01" db="EMBL/GenBank/DDBJ databases">
        <title>Draft genome sequence of Psathyrella aberdarensis IHI B618.</title>
        <authorList>
            <person name="Buettner E."/>
            <person name="Kellner H."/>
        </authorList>
    </citation>
    <scope>NUCLEOTIDE SEQUENCE [LARGE SCALE GENOMIC DNA]</scope>
    <source>
        <strain evidence="2 3">IHI B618</strain>
    </source>
</reference>
<dbReference type="EMBL" id="SDEE01000026">
    <property type="protein sequence ID" value="RXW24073.1"/>
    <property type="molecule type" value="Genomic_DNA"/>
</dbReference>
<evidence type="ECO:0000313" key="2">
    <source>
        <dbReference type="EMBL" id="RXW24073.1"/>
    </source>
</evidence>